<evidence type="ECO:0000256" key="1">
    <source>
        <dbReference type="SAM" id="SignalP"/>
    </source>
</evidence>
<reference evidence="3" key="1">
    <citation type="submission" date="2017-02" db="UniProtKB">
        <authorList>
            <consortium name="WormBaseParasite"/>
        </authorList>
    </citation>
    <scope>IDENTIFICATION</scope>
</reference>
<name>A0A0N5AJ98_9BILA</name>
<evidence type="ECO:0000313" key="2">
    <source>
        <dbReference type="Proteomes" id="UP000046393"/>
    </source>
</evidence>
<protein>
    <submittedName>
        <fullName evidence="3">Secreted protein</fullName>
    </submittedName>
</protein>
<dbReference type="WBParaSite" id="SMUV_0000452801-mRNA-1">
    <property type="protein sequence ID" value="SMUV_0000452801-mRNA-1"/>
    <property type="gene ID" value="SMUV_0000452801"/>
</dbReference>
<evidence type="ECO:0000313" key="3">
    <source>
        <dbReference type="WBParaSite" id="SMUV_0000452801-mRNA-1"/>
    </source>
</evidence>
<accession>A0A0N5AJ98</accession>
<dbReference type="Proteomes" id="UP000046393">
    <property type="component" value="Unplaced"/>
</dbReference>
<feature type="chain" id="PRO_5005893152" evidence="1">
    <location>
        <begin position="28"/>
        <end position="78"/>
    </location>
</feature>
<proteinExistence type="predicted"/>
<keyword evidence="2" id="KW-1185">Reference proteome</keyword>
<organism evidence="2 3">
    <name type="scientific">Syphacia muris</name>
    <dbReference type="NCBI Taxonomy" id="451379"/>
    <lineage>
        <taxon>Eukaryota</taxon>
        <taxon>Metazoa</taxon>
        <taxon>Ecdysozoa</taxon>
        <taxon>Nematoda</taxon>
        <taxon>Chromadorea</taxon>
        <taxon>Rhabditida</taxon>
        <taxon>Spirurina</taxon>
        <taxon>Oxyuridomorpha</taxon>
        <taxon>Oxyuroidea</taxon>
        <taxon>Oxyuridae</taxon>
        <taxon>Syphacia</taxon>
    </lineage>
</organism>
<feature type="signal peptide" evidence="1">
    <location>
        <begin position="1"/>
        <end position="27"/>
    </location>
</feature>
<dbReference type="AlphaFoldDB" id="A0A0N5AJ98"/>
<sequence length="78" mass="9097">MKDRQCASNRFRAFLSLSLRIFIVARCFLPVYEKPEALEASAKGKKLSESKVAEGNNTSEEFKVNVDKKCWRKELRIW</sequence>
<keyword evidence="1" id="KW-0732">Signal</keyword>